<dbReference type="GO" id="GO:0008615">
    <property type="term" value="P:pyridoxine biosynthetic process"/>
    <property type="evidence" value="ECO:0007669"/>
    <property type="project" value="UniProtKB-UniRule"/>
</dbReference>
<feature type="binding site" evidence="7 8">
    <location>
        <begin position="186"/>
        <end position="188"/>
    </location>
    <ligand>
        <name>substrate</name>
    </ligand>
</feature>
<accession>A0A953L6A3</accession>
<keyword evidence="13" id="KW-1185">Reference proteome</keyword>
<dbReference type="GO" id="GO:0004733">
    <property type="term" value="F:pyridoxamine phosphate oxidase activity"/>
    <property type="evidence" value="ECO:0007669"/>
    <property type="project" value="UniProtKB-UniRule"/>
</dbReference>
<feature type="binding site" evidence="7 9">
    <location>
        <position position="82"/>
    </location>
    <ligand>
        <name>FMN</name>
        <dbReference type="ChEBI" id="CHEBI:58210"/>
    </ligand>
</feature>
<evidence type="ECO:0000256" key="2">
    <source>
        <dbReference type="ARBA" id="ARBA00011738"/>
    </source>
</evidence>
<dbReference type="InterPro" id="IPR011576">
    <property type="entry name" value="Pyridox_Oxase_N"/>
</dbReference>
<comment type="pathway">
    <text evidence="7">Cofactor metabolism; pyridoxal 5'-phosphate salvage; pyridoxal 5'-phosphate from pyridoxamine 5'-phosphate: step 1/1.</text>
</comment>
<keyword evidence="4 7" id="KW-0288">FMN</keyword>
<evidence type="ECO:0000313" key="12">
    <source>
        <dbReference type="EMBL" id="MBY5957447.1"/>
    </source>
</evidence>
<evidence type="ECO:0000256" key="3">
    <source>
        <dbReference type="ARBA" id="ARBA00022630"/>
    </source>
</evidence>
<evidence type="ECO:0000256" key="1">
    <source>
        <dbReference type="ARBA" id="ARBA00007301"/>
    </source>
</evidence>
<evidence type="ECO:0000256" key="5">
    <source>
        <dbReference type="ARBA" id="ARBA00023002"/>
    </source>
</evidence>
<gene>
    <name evidence="7 12" type="primary">pdxH</name>
    <name evidence="12" type="ORF">KUV50_04820</name>
</gene>
<evidence type="ECO:0000256" key="4">
    <source>
        <dbReference type="ARBA" id="ARBA00022643"/>
    </source>
</evidence>
<dbReference type="AlphaFoldDB" id="A0A953L6A3"/>
<feature type="binding site" evidence="7 9">
    <location>
        <begin position="75"/>
        <end position="76"/>
    </location>
    <ligand>
        <name>FMN</name>
        <dbReference type="ChEBI" id="CHEBI:58210"/>
    </ligand>
</feature>
<feature type="domain" description="Pyridoxamine 5'-phosphate oxidase N-terminal" evidence="10">
    <location>
        <begin position="33"/>
        <end position="146"/>
    </location>
</feature>
<dbReference type="PANTHER" id="PTHR10851">
    <property type="entry name" value="PYRIDOXINE-5-PHOSPHATE OXIDASE"/>
    <property type="match status" value="1"/>
</dbReference>
<sequence>MDYSKIRREYIHEALEVESMDNDPLVVFQQWFDEAYKLFGLETNAMSLATADERGRPSVRIVLLKGVSPDGFLFYTNYTSRKGRQLTVNPYAALLFYWPGMDRQVRIEGHVSRVSSERSDAYFHSRPIGSQISAAISPQSEKITLEQLQEKRSKIEQITYVERPVNWGGYQLTPDYFEFWNGRESRFHDRIVYEKSRGGNYDRYRIAP</sequence>
<reference evidence="12" key="1">
    <citation type="submission" date="2021-06" db="EMBL/GenBank/DDBJ databases">
        <title>44 bacteria genomes isolated from Dapeng, Shenzhen.</title>
        <authorList>
            <person name="Zheng W."/>
            <person name="Yu S."/>
            <person name="Huang Y."/>
        </authorList>
    </citation>
    <scope>NUCLEOTIDE SEQUENCE</scope>
    <source>
        <strain evidence="12">DP5N28-2</strain>
    </source>
</reference>
<feature type="binding site" evidence="7 9">
    <location>
        <position position="81"/>
    </location>
    <ligand>
        <name>FMN</name>
        <dbReference type="ChEBI" id="CHEBI:58210"/>
    </ligand>
</feature>
<comment type="caution">
    <text evidence="12">The sequence shown here is derived from an EMBL/GenBank/DDBJ whole genome shotgun (WGS) entry which is preliminary data.</text>
</comment>
<dbReference type="InterPro" id="IPR012349">
    <property type="entry name" value="Split_barrel_FMN-bd"/>
</dbReference>
<feature type="binding site" evidence="7 8">
    <location>
        <position position="122"/>
    </location>
    <ligand>
        <name>substrate</name>
    </ligand>
</feature>
<evidence type="ECO:0000256" key="6">
    <source>
        <dbReference type="ARBA" id="ARBA00023096"/>
    </source>
</evidence>
<keyword evidence="3 7" id="KW-0285">Flavoprotein</keyword>
<feature type="binding site" evidence="7 8">
    <location>
        <position position="130"/>
    </location>
    <ligand>
        <name>substrate</name>
    </ligand>
</feature>
<dbReference type="NCBIfam" id="NF004231">
    <property type="entry name" value="PRK05679.1"/>
    <property type="match status" value="1"/>
</dbReference>
<evidence type="ECO:0000259" key="10">
    <source>
        <dbReference type="Pfam" id="PF01243"/>
    </source>
</evidence>
<dbReference type="RefSeq" id="WP_222578969.1">
    <property type="nucleotide sequence ID" value="NZ_JAHVHU010000005.1"/>
</dbReference>
<dbReference type="NCBIfam" id="TIGR00558">
    <property type="entry name" value="pdxH"/>
    <property type="match status" value="1"/>
</dbReference>
<protein>
    <recommendedName>
        <fullName evidence="7">Pyridoxine/pyridoxamine 5'-phosphate oxidase</fullName>
        <ecNumber evidence="7">1.4.3.5</ecNumber>
    </recommendedName>
    <alternativeName>
        <fullName evidence="7">PNP/PMP oxidase</fullName>
        <shortName evidence="7">PNPOx</shortName>
    </alternativeName>
    <alternativeName>
        <fullName evidence="7">Pyridoxal 5'-phosphate synthase</fullName>
    </alternativeName>
</protein>
<name>A0A953L6A3_9BACT</name>
<dbReference type="Pfam" id="PF01243">
    <property type="entry name" value="PNPOx_N"/>
    <property type="match status" value="1"/>
</dbReference>
<dbReference type="Pfam" id="PF10590">
    <property type="entry name" value="PNP_phzG_C"/>
    <property type="match status" value="1"/>
</dbReference>
<dbReference type="PANTHER" id="PTHR10851:SF0">
    <property type="entry name" value="PYRIDOXINE-5'-PHOSPHATE OXIDASE"/>
    <property type="match status" value="1"/>
</dbReference>
<dbReference type="HAMAP" id="MF_01629">
    <property type="entry name" value="PdxH"/>
    <property type="match status" value="1"/>
</dbReference>
<feature type="binding site" evidence="7 8">
    <location>
        <position position="126"/>
    </location>
    <ligand>
        <name>substrate</name>
    </ligand>
</feature>
<comment type="cofactor">
    <cofactor evidence="7 9">
        <name>FMN</name>
        <dbReference type="ChEBI" id="CHEBI:58210"/>
    </cofactor>
    <text evidence="7 9">Binds 1 FMN per subunit.</text>
</comment>
<comment type="subunit">
    <text evidence="2 7">Homodimer.</text>
</comment>
<evidence type="ECO:0000256" key="9">
    <source>
        <dbReference type="PIRSR" id="PIRSR000190-2"/>
    </source>
</evidence>
<dbReference type="EC" id="1.4.3.5" evidence="7"/>
<proteinExistence type="inferred from homology"/>
<organism evidence="12 13">
    <name type="scientific">Membranihabitans marinus</name>
    <dbReference type="NCBI Taxonomy" id="1227546"/>
    <lineage>
        <taxon>Bacteria</taxon>
        <taxon>Pseudomonadati</taxon>
        <taxon>Bacteroidota</taxon>
        <taxon>Saprospiria</taxon>
        <taxon>Saprospirales</taxon>
        <taxon>Saprospiraceae</taxon>
        <taxon>Membranihabitans</taxon>
    </lineage>
</organism>
<evidence type="ECO:0000259" key="11">
    <source>
        <dbReference type="Pfam" id="PF10590"/>
    </source>
</evidence>
<dbReference type="InterPro" id="IPR019576">
    <property type="entry name" value="Pyridoxamine_oxidase_dimer_C"/>
</dbReference>
<keyword evidence="6 7" id="KW-0664">Pyridoxine biosynthesis</keyword>
<feature type="binding site" evidence="7 9">
    <location>
        <position position="104"/>
    </location>
    <ligand>
        <name>FMN</name>
        <dbReference type="ChEBI" id="CHEBI:58210"/>
    </ligand>
</feature>
<feature type="binding site" evidence="7 9">
    <location>
        <begin position="139"/>
        <end position="140"/>
    </location>
    <ligand>
        <name>FMN</name>
        <dbReference type="ChEBI" id="CHEBI:58210"/>
    </ligand>
</feature>
<comment type="catalytic activity">
    <reaction evidence="7">
        <text>pyridoxine 5'-phosphate + O2 = pyridoxal 5'-phosphate + H2O2</text>
        <dbReference type="Rhea" id="RHEA:15149"/>
        <dbReference type="ChEBI" id="CHEBI:15379"/>
        <dbReference type="ChEBI" id="CHEBI:16240"/>
        <dbReference type="ChEBI" id="CHEBI:58589"/>
        <dbReference type="ChEBI" id="CHEBI:597326"/>
        <dbReference type="EC" id="1.4.3.5"/>
    </reaction>
</comment>
<dbReference type="FunFam" id="2.30.110.10:FF:000020">
    <property type="entry name" value="PNPO isoform 11"/>
    <property type="match status" value="1"/>
</dbReference>
<comment type="pathway">
    <text evidence="7">Cofactor metabolism; pyridoxal 5'-phosphate salvage; pyridoxal 5'-phosphate from pyridoxine 5'-phosphate: step 1/1.</text>
</comment>
<evidence type="ECO:0000256" key="7">
    <source>
        <dbReference type="HAMAP-Rule" id="MF_01629"/>
    </source>
</evidence>
<keyword evidence="5 7" id="KW-0560">Oxidoreductase</keyword>
<comment type="similarity">
    <text evidence="1 7">Belongs to the pyridoxamine 5'-phosphate oxidase family.</text>
</comment>
<feature type="binding site" evidence="7 8">
    <location>
        <position position="65"/>
    </location>
    <ligand>
        <name>substrate</name>
    </ligand>
</feature>
<dbReference type="PIRSF" id="PIRSF000190">
    <property type="entry name" value="Pyd_amn-ph_oxd"/>
    <property type="match status" value="1"/>
</dbReference>
<comment type="function">
    <text evidence="7">Catalyzes the oxidation of either pyridoxine 5'-phosphate (PNP) or pyridoxamine 5'-phosphate (PMP) into pyridoxal 5'-phosphate (PLP).</text>
</comment>
<feature type="binding site" evidence="7 9">
    <location>
        <position position="190"/>
    </location>
    <ligand>
        <name>FMN</name>
        <dbReference type="ChEBI" id="CHEBI:58210"/>
    </ligand>
</feature>
<evidence type="ECO:0000313" key="13">
    <source>
        <dbReference type="Proteomes" id="UP000753961"/>
    </source>
</evidence>
<evidence type="ECO:0000256" key="8">
    <source>
        <dbReference type="PIRSR" id="PIRSR000190-1"/>
    </source>
</evidence>
<dbReference type="SUPFAM" id="SSF50475">
    <property type="entry name" value="FMN-binding split barrel"/>
    <property type="match status" value="1"/>
</dbReference>
<feature type="binding site" evidence="7 9">
    <location>
        <position position="180"/>
    </location>
    <ligand>
        <name>FMN</name>
        <dbReference type="ChEBI" id="CHEBI:58210"/>
    </ligand>
</feature>
<dbReference type="InterPro" id="IPR000659">
    <property type="entry name" value="Pyridox_Oxase"/>
</dbReference>
<feature type="binding site" evidence="8">
    <location>
        <begin position="7"/>
        <end position="10"/>
    </location>
    <ligand>
        <name>substrate</name>
    </ligand>
</feature>
<feature type="binding site" evidence="7 9">
    <location>
        <begin position="60"/>
        <end position="65"/>
    </location>
    <ligand>
        <name>FMN</name>
        <dbReference type="ChEBI" id="CHEBI:58210"/>
    </ligand>
</feature>
<dbReference type="GO" id="GO:0010181">
    <property type="term" value="F:FMN binding"/>
    <property type="evidence" value="ECO:0007669"/>
    <property type="project" value="UniProtKB-UniRule"/>
</dbReference>
<dbReference type="EMBL" id="JAHVHU010000005">
    <property type="protein sequence ID" value="MBY5957447.1"/>
    <property type="molecule type" value="Genomic_DNA"/>
</dbReference>
<dbReference type="Gene3D" id="2.30.110.10">
    <property type="entry name" value="Electron Transport, Fmn-binding Protein, Chain A"/>
    <property type="match status" value="1"/>
</dbReference>
<comment type="catalytic activity">
    <reaction evidence="7">
        <text>pyridoxamine 5'-phosphate + O2 + H2O = pyridoxal 5'-phosphate + H2O2 + NH4(+)</text>
        <dbReference type="Rhea" id="RHEA:15817"/>
        <dbReference type="ChEBI" id="CHEBI:15377"/>
        <dbReference type="ChEBI" id="CHEBI:15379"/>
        <dbReference type="ChEBI" id="CHEBI:16240"/>
        <dbReference type="ChEBI" id="CHEBI:28938"/>
        <dbReference type="ChEBI" id="CHEBI:58451"/>
        <dbReference type="ChEBI" id="CHEBI:597326"/>
        <dbReference type="EC" id="1.4.3.5"/>
    </reaction>
</comment>
<dbReference type="Proteomes" id="UP000753961">
    <property type="component" value="Unassembled WGS sequence"/>
</dbReference>
<feature type="domain" description="Pyridoxine 5'-phosphate oxidase dimerisation C-terminal" evidence="11">
    <location>
        <begin position="167"/>
        <end position="208"/>
    </location>
</feature>